<sequence length="210" mass="23178">MIYEFCAENVTLVDKALEAGARRIELCDNLTVGGTTPSYGVIEAAVRMVQPYDATVMTMIRPRGGDFVYSDLEIEMMLSDIQKAREAGSHGLVFGVLTENNEIDYPKMERLLEAAQGLDVVFHMAFDAIPAEYQFGELDWLVEHGVKRILTHGGLASESIFEHLAWIDELIEHAAGRIEILPGGGINLENRAEIADTLGVDQLHGTKVVF</sequence>
<dbReference type="Proteomes" id="UP000030019">
    <property type="component" value="Unassembled WGS sequence"/>
</dbReference>
<accession>A0A0A0DJZ7</accession>
<keyword evidence="5" id="KW-1185">Reference proteome</keyword>
<keyword evidence="2 3" id="KW-0963">Cytoplasm</keyword>
<comment type="caution">
    <text evidence="3">Once thought to be involved in copper homeostasis, experiments in E.coli have shown this is not the case.</text>
</comment>
<dbReference type="HAMAP" id="MF_00795">
    <property type="entry name" value="CutC"/>
    <property type="match status" value="1"/>
</dbReference>
<evidence type="ECO:0000313" key="4">
    <source>
        <dbReference type="EMBL" id="KGM37287.1"/>
    </source>
</evidence>
<name>A0A0A0DJZ7_9STRE</name>
<evidence type="ECO:0000256" key="3">
    <source>
        <dbReference type="HAMAP-Rule" id="MF_00795"/>
    </source>
</evidence>
<evidence type="ECO:0000313" key="5">
    <source>
        <dbReference type="Proteomes" id="UP000030019"/>
    </source>
</evidence>
<dbReference type="PANTHER" id="PTHR12598:SF0">
    <property type="entry name" value="COPPER HOMEOSTASIS PROTEIN CUTC HOMOLOG"/>
    <property type="match status" value="1"/>
</dbReference>
<dbReference type="AlphaFoldDB" id="A0A0A0DJZ7"/>
<comment type="caution">
    <text evidence="4">The sequence shown here is derived from an EMBL/GenBank/DDBJ whole genome shotgun (WGS) entry which is preliminary data.</text>
</comment>
<dbReference type="Pfam" id="PF03932">
    <property type="entry name" value="CutC"/>
    <property type="match status" value="1"/>
</dbReference>
<dbReference type="eggNOG" id="COG3142">
    <property type="taxonomic scope" value="Bacteria"/>
</dbReference>
<dbReference type="EMBL" id="JPEN01000061">
    <property type="protein sequence ID" value="KGM37287.1"/>
    <property type="molecule type" value="Genomic_DNA"/>
</dbReference>
<reference evidence="4 5" key="1">
    <citation type="submission" date="2014-06" db="EMBL/GenBank/DDBJ databases">
        <authorList>
            <person name="Teng J.L."/>
            <person name="Huang Y."/>
            <person name="Tse H."/>
            <person name="Lau S.K."/>
            <person name="Woo P.C."/>
        </authorList>
    </citation>
    <scope>NUCLEOTIDE SEQUENCE [LARGE SCALE GENOMIC DNA]</scope>
    <source>
        <strain evidence="4 5">HKU4</strain>
    </source>
</reference>
<protein>
    <recommendedName>
        <fullName evidence="3">PF03932 family protein CutC</fullName>
    </recommendedName>
</protein>
<comment type="similarity">
    <text evidence="1 3">Belongs to the CutC family.</text>
</comment>
<comment type="subcellular location">
    <subcellularLocation>
        <location evidence="3">Cytoplasm</location>
    </subcellularLocation>
</comment>
<organism evidence="4 5">
    <name type="scientific">Streptococcus sinensis</name>
    <dbReference type="NCBI Taxonomy" id="176090"/>
    <lineage>
        <taxon>Bacteria</taxon>
        <taxon>Bacillati</taxon>
        <taxon>Bacillota</taxon>
        <taxon>Bacilli</taxon>
        <taxon>Lactobacillales</taxon>
        <taxon>Streptococcaceae</taxon>
        <taxon>Streptococcus</taxon>
    </lineage>
</organism>
<dbReference type="PANTHER" id="PTHR12598">
    <property type="entry name" value="COPPER HOMEOSTASIS PROTEIN CUTC"/>
    <property type="match status" value="1"/>
</dbReference>
<dbReference type="GO" id="GO:0005507">
    <property type="term" value="F:copper ion binding"/>
    <property type="evidence" value="ECO:0007669"/>
    <property type="project" value="TreeGrafter"/>
</dbReference>
<dbReference type="SUPFAM" id="SSF110395">
    <property type="entry name" value="CutC-like"/>
    <property type="match status" value="1"/>
</dbReference>
<proteinExistence type="inferred from homology"/>
<dbReference type="Gene3D" id="3.20.20.380">
    <property type="entry name" value="Copper homeostasis (CutC) domain"/>
    <property type="match status" value="1"/>
</dbReference>
<dbReference type="FunFam" id="3.20.20.380:FF:000003">
    <property type="entry name" value="Copper homeostasis protein CutC"/>
    <property type="match status" value="1"/>
</dbReference>
<gene>
    <name evidence="3" type="primary">cutC</name>
    <name evidence="4" type="ORF">SSIN_0927</name>
</gene>
<dbReference type="GO" id="GO:0005737">
    <property type="term" value="C:cytoplasm"/>
    <property type="evidence" value="ECO:0007669"/>
    <property type="project" value="UniProtKB-SubCell"/>
</dbReference>
<dbReference type="InterPro" id="IPR005627">
    <property type="entry name" value="CutC-like"/>
</dbReference>
<evidence type="ECO:0000256" key="2">
    <source>
        <dbReference type="ARBA" id="ARBA00022490"/>
    </source>
</evidence>
<dbReference type="InterPro" id="IPR036822">
    <property type="entry name" value="CutC-like_dom_sf"/>
</dbReference>
<dbReference type="STRING" id="176090.SSIN_0927"/>
<evidence type="ECO:0000256" key="1">
    <source>
        <dbReference type="ARBA" id="ARBA00007768"/>
    </source>
</evidence>
<dbReference type="PATRIC" id="fig|176090.4.peg.899"/>
<dbReference type="RefSeq" id="WP_037616249.1">
    <property type="nucleotide sequence ID" value="NZ_JPEN01000061.1"/>
</dbReference>